<evidence type="ECO:0000256" key="5">
    <source>
        <dbReference type="SAM" id="MobiDB-lite"/>
    </source>
</evidence>
<accession>A0A9X3NQB4</accession>
<proteinExistence type="predicted"/>
<dbReference type="AlphaFoldDB" id="A0A9X3NQB4"/>
<feature type="domain" description="HTH tetR-type" evidence="6">
    <location>
        <begin position="7"/>
        <end position="67"/>
    </location>
</feature>
<dbReference type="InterPro" id="IPR050109">
    <property type="entry name" value="HTH-type_TetR-like_transc_reg"/>
</dbReference>
<organism evidence="7 8">
    <name type="scientific">Streptomonospora mangrovi</name>
    <dbReference type="NCBI Taxonomy" id="2883123"/>
    <lineage>
        <taxon>Bacteria</taxon>
        <taxon>Bacillati</taxon>
        <taxon>Actinomycetota</taxon>
        <taxon>Actinomycetes</taxon>
        <taxon>Streptosporangiales</taxon>
        <taxon>Nocardiopsidaceae</taxon>
        <taxon>Streptomonospora</taxon>
    </lineage>
</organism>
<evidence type="ECO:0000259" key="6">
    <source>
        <dbReference type="PROSITE" id="PS50977"/>
    </source>
</evidence>
<evidence type="ECO:0000313" key="7">
    <source>
        <dbReference type="EMBL" id="MDA0566326.1"/>
    </source>
</evidence>
<dbReference type="PANTHER" id="PTHR30055">
    <property type="entry name" value="HTH-TYPE TRANSCRIPTIONAL REGULATOR RUTR"/>
    <property type="match status" value="1"/>
</dbReference>
<evidence type="ECO:0000256" key="3">
    <source>
        <dbReference type="ARBA" id="ARBA00023163"/>
    </source>
</evidence>
<evidence type="ECO:0000256" key="2">
    <source>
        <dbReference type="ARBA" id="ARBA00023125"/>
    </source>
</evidence>
<dbReference type="PANTHER" id="PTHR30055:SF234">
    <property type="entry name" value="HTH-TYPE TRANSCRIPTIONAL REGULATOR BETI"/>
    <property type="match status" value="1"/>
</dbReference>
<dbReference type="GO" id="GO:0000976">
    <property type="term" value="F:transcription cis-regulatory region binding"/>
    <property type="evidence" value="ECO:0007669"/>
    <property type="project" value="TreeGrafter"/>
</dbReference>
<feature type="region of interest" description="Disordered" evidence="5">
    <location>
        <begin position="183"/>
        <end position="217"/>
    </location>
</feature>
<evidence type="ECO:0000313" key="8">
    <source>
        <dbReference type="Proteomes" id="UP001140076"/>
    </source>
</evidence>
<sequence>MPRARSGETRERIQAAALDLFSEQGVQQTSLRAIAERLGLTKPALYYHFPSREELVRSLVQPLIEDIEELIARDEAAGSTDPRALLGGYFDASCRHRRVTALVARELATLSYLDLGARVMDWRRRLIALLAGPEPDLTAQCRAVTAIGGLSDCLVFFGDADPSELRPAVLAAALSALGIEDAEDAEGAADAEGRRAAEEPEGPEKREAGKPEAAGGA</sequence>
<comment type="caution">
    <text evidence="7">The sequence shown here is derived from an EMBL/GenBank/DDBJ whole genome shotgun (WGS) entry which is preliminary data.</text>
</comment>
<reference evidence="7" key="1">
    <citation type="submission" date="2021-10" db="EMBL/GenBank/DDBJ databases">
        <title>Streptomonospora sp. nov., isolated from mangrove soil.</title>
        <authorList>
            <person name="Chen X."/>
            <person name="Ge X."/>
            <person name="Liu W."/>
        </authorList>
    </citation>
    <scope>NUCLEOTIDE SEQUENCE</scope>
    <source>
        <strain evidence="7">S1-112</strain>
    </source>
</reference>
<dbReference type="Pfam" id="PF00440">
    <property type="entry name" value="TetR_N"/>
    <property type="match status" value="1"/>
</dbReference>
<gene>
    <name evidence="7" type="ORF">LG943_18690</name>
</gene>
<dbReference type="RefSeq" id="WP_270073584.1">
    <property type="nucleotide sequence ID" value="NZ_JAJAQC010000033.1"/>
</dbReference>
<keyword evidence="8" id="KW-1185">Reference proteome</keyword>
<dbReference type="Proteomes" id="UP001140076">
    <property type="component" value="Unassembled WGS sequence"/>
</dbReference>
<dbReference type="InterPro" id="IPR001647">
    <property type="entry name" value="HTH_TetR"/>
</dbReference>
<keyword evidence="2 4" id="KW-0238">DNA-binding</keyword>
<feature type="compositionally biased region" description="Basic and acidic residues" evidence="5">
    <location>
        <begin position="191"/>
        <end position="210"/>
    </location>
</feature>
<dbReference type="Gene3D" id="1.10.357.10">
    <property type="entry name" value="Tetracycline Repressor, domain 2"/>
    <property type="match status" value="1"/>
</dbReference>
<dbReference type="InterPro" id="IPR009057">
    <property type="entry name" value="Homeodomain-like_sf"/>
</dbReference>
<name>A0A9X3NQB4_9ACTN</name>
<dbReference type="PROSITE" id="PS50977">
    <property type="entry name" value="HTH_TETR_2"/>
    <property type="match status" value="1"/>
</dbReference>
<keyword evidence="1" id="KW-0805">Transcription regulation</keyword>
<dbReference type="PRINTS" id="PR00455">
    <property type="entry name" value="HTHTETR"/>
</dbReference>
<dbReference type="EMBL" id="JAJAQC010000033">
    <property type="protein sequence ID" value="MDA0566326.1"/>
    <property type="molecule type" value="Genomic_DNA"/>
</dbReference>
<evidence type="ECO:0000256" key="4">
    <source>
        <dbReference type="PROSITE-ProRule" id="PRU00335"/>
    </source>
</evidence>
<evidence type="ECO:0000256" key="1">
    <source>
        <dbReference type="ARBA" id="ARBA00023015"/>
    </source>
</evidence>
<dbReference type="SUPFAM" id="SSF46689">
    <property type="entry name" value="Homeodomain-like"/>
    <property type="match status" value="1"/>
</dbReference>
<feature type="DNA-binding region" description="H-T-H motif" evidence="4">
    <location>
        <begin position="30"/>
        <end position="49"/>
    </location>
</feature>
<dbReference type="GO" id="GO:0003700">
    <property type="term" value="F:DNA-binding transcription factor activity"/>
    <property type="evidence" value="ECO:0007669"/>
    <property type="project" value="TreeGrafter"/>
</dbReference>
<protein>
    <submittedName>
        <fullName evidence="7">TetR/AcrR family transcriptional regulator</fullName>
    </submittedName>
</protein>
<keyword evidence="3" id="KW-0804">Transcription</keyword>